<evidence type="ECO:0000313" key="2">
    <source>
        <dbReference type="Proteomes" id="UP000324233"/>
    </source>
</evidence>
<reference evidence="1 2" key="1">
    <citation type="submission" date="2019-08" db="EMBL/GenBank/DDBJ databases">
        <title>Deep-cultivation of Planctomycetes and their phenomic and genomic characterization uncovers novel biology.</title>
        <authorList>
            <person name="Wiegand S."/>
            <person name="Jogler M."/>
            <person name="Boedeker C."/>
            <person name="Pinto D."/>
            <person name="Vollmers J."/>
            <person name="Rivas-Marin E."/>
            <person name="Kohn T."/>
            <person name="Peeters S.H."/>
            <person name="Heuer A."/>
            <person name="Rast P."/>
            <person name="Oberbeckmann S."/>
            <person name="Bunk B."/>
            <person name="Jeske O."/>
            <person name="Meyerdierks A."/>
            <person name="Storesund J.E."/>
            <person name="Kallscheuer N."/>
            <person name="Luecker S."/>
            <person name="Lage O.M."/>
            <person name="Pohl T."/>
            <person name="Merkel B.J."/>
            <person name="Hornburger P."/>
            <person name="Mueller R.-W."/>
            <person name="Bruemmer F."/>
            <person name="Labrenz M."/>
            <person name="Spormann A.M."/>
            <person name="Op den Camp H."/>
            <person name="Overmann J."/>
            <person name="Amann R."/>
            <person name="Jetten M.S.M."/>
            <person name="Mascher T."/>
            <person name="Medema M.H."/>
            <person name="Devos D.P."/>
            <person name="Kaster A.-K."/>
            <person name="Ovreas L."/>
            <person name="Rohde M."/>
            <person name="Galperin M.Y."/>
            <person name="Jogler C."/>
        </authorList>
    </citation>
    <scope>NUCLEOTIDE SEQUENCE [LARGE SCALE GENOMIC DNA]</scope>
    <source>
        <strain evidence="1 2">OJF2</strain>
    </source>
</reference>
<protein>
    <submittedName>
        <fullName evidence="1">Uncharacterized protein</fullName>
    </submittedName>
</protein>
<evidence type="ECO:0000313" key="1">
    <source>
        <dbReference type="EMBL" id="QEH35384.1"/>
    </source>
</evidence>
<dbReference type="AlphaFoldDB" id="A0A5B9W5B9"/>
<dbReference type="EMBL" id="CP042997">
    <property type="protein sequence ID" value="QEH35384.1"/>
    <property type="molecule type" value="Genomic_DNA"/>
</dbReference>
<gene>
    <name evidence="1" type="ORF">OJF2_39360</name>
</gene>
<proteinExistence type="predicted"/>
<sequence>MDRLKQFFACRHFAEFRARIRSRTSFQAALVELFLQGRIRSYVLAYLSVQEGEDFEGADGYDTHIPLFISQLLRNLGRVSLCSLNLPLWKLNVHIDIDPLVNLRSLYSLLLFGHRGRKTSLVTRAGIAWQRLVFQLKAKLVSAVMRMTLWRTIGRRQNDGFIRLLRFPGVRRLLAVAILVLFPSAHELTEPEWLSLLNRIEDYFVRRLNDLTAALPEQSLSNHGVIKLVKVAFGTIVGRVSVRDAHEANNSEFIFNTFRIAYCWGITYPLVDNVLDSSSTVQAVREQLTLALTNIFNSEKSTACSGLADEGCDPGVREVSERLREALSLVPSARLKAARSLLGNLLESHRRDSRRRISTIGLSTEESVRSEVMIDTALKSALVRLATMELCGIEVEELTISGCLVRSLFNQLGDDLWDIYEDADDDRVTPYTLFLLNGGGGNPFDFYFRYTAFMTDGFSRRRRTAALMGFCETLRDSLLSLRDRPEDSLDVAGNIAGLIERAKQQSASNFVQEVPHVDFDAVLFAFEKAMLELLPS</sequence>
<name>A0A5B9W5B9_9BACT</name>
<keyword evidence="2" id="KW-1185">Reference proteome</keyword>
<dbReference type="Proteomes" id="UP000324233">
    <property type="component" value="Chromosome"/>
</dbReference>
<accession>A0A5B9W5B9</accession>
<dbReference type="KEGG" id="agv:OJF2_39360"/>
<organism evidence="1 2">
    <name type="scientific">Aquisphaera giovannonii</name>
    <dbReference type="NCBI Taxonomy" id="406548"/>
    <lineage>
        <taxon>Bacteria</taxon>
        <taxon>Pseudomonadati</taxon>
        <taxon>Planctomycetota</taxon>
        <taxon>Planctomycetia</taxon>
        <taxon>Isosphaerales</taxon>
        <taxon>Isosphaeraceae</taxon>
        <taxon>Aquisphaera</taxon>
    </lineage>
</organism>